<comment type="caution">
    <text evidence="1">The sequence shown here is derived from an EMBL/GenBank/DDBJ whole genome shotgun (WGS) entry which is preliminary data.</text>
</comment>
<sequence length="59" mass="6591">MIETEIFDSSGGVLLPLPSKASDENQGLFLLKKRIPTNAIKQKNRSIIFNATVLYLNNK</sequence>
<reference evidence="1 2" key="1">
    <citation type="submission" date="2017-11" db="EMBL/GenBank/DDBJ databases">
        <title>Genomic Encyclopedia of Archaeal and Bacterial Type Strains, Phase II (KMG-II): From Individual Species to Whole Genera.</title>
        <authorList>
            <person name="Goeker M."/>
        </authorList>
    </citation>
    <scope>NUCLEOTIDE SEQUENCE [LARGE SCALE GENOMIC DNA]</scope>
    <source>
        <strain evidence="1 2">DSM 28175</strain>
    </source>
</reference>
<gene>
    <name evidence="1" type="ORF">CLV57_3441</name>
</gene>
<evidence type="ECO:0000313" key="2">
    <source>
        <dbReference type="Proteomes" id="UP000242687"/>
    </source>
</evidence>
<protein>
    <submittedName>
        <fullName evidence="1">Uncharacterized protein</fullName>
    </submittedName>
</protein>
<keyword evidence="2" id="KW-1185">Reference proteome</keyword>
<dbReference type="Proteomes" id="UP000242687">
    <property type="component" value="Unassembled WGS sequence"/>
</dbReference>
<dbReference type="AlphaFoldDB" id="A0A2H9VPQ2"/>
<evidence type="ECO:0000313" key="1">
    <source>
        <dbReference type="EMBL" id="PJJ80291.1"/>
    </source>
</evidence>
<name>A0A2H9VPQ2_9SPHI</name>
<accession>A0A2H9VPQ2</accession>
<proteinExistence type="predicted"/>
<dbReference type="EMBL" id="PGFJ01000002">
    <property type="protein sequence ID" value="PJJ80291.1"/>
    <property type="molecule type" value="Genomic_DNA"/>
</dbReference>
<organism evidence="1 2">
    <name type="scientific">Mucilaginibacter auburnensis</name>
    <dbReference type="NCBI Taxonomy" id="1457233"/>
    <lineage>
        <taxon>Bacteria</taxon>
        <taxon>Pseudomonadati</taxon>
        <taxon>Bacteroidota</taxon>
        <taxon>Sphingobacteriia</taxon>
        <taxon>Sphingobacteriales</taxon>
        <taxon>Sphingobacteriaceae</taxon>
        <taxon>Mucilaginibacter</taxon>
    </lineage>
</organism>